<feature type="transmembrane region" description="Helical" evidence="7">
    <location>
        <begin position="196"/>
        <end position="218"/>
    </location>
</feature>
<evidence type="ECO:0000256" key="6">
    <source>
        <dbReference type="ARBA" id="ARBA00023136"/>
    </source>
</evidence>
<evidence type="ECO:0000313" key="11">
    <source>
        <dbReference type="Proteomes" id="UP001500929"/>
    </source>
</evidence>
<name>A0ABP5Q9I2_9MICO</name>
<evidence type="ECO:0000256" key="2">
    <source>
        <dbReference type="ARBA" id="ARBA00022448"/>
    </source>
</evidence>
<gene>
    <name evidence="10" type="ORF">GCM10009851_12750</name>
</gene>
<keyword evidence="3" id="KW-1003">Cell membrane</keyword>
<feature type="transmembrane region" description="Helical" evidence="7">
    <location>
        <begin position="112"/>
        <end position="133"/>
    </location>
</feature>
<dbReference type="RefSeq" id="WP_259478779.1">
    <property type="nucleotide sequence ID" value="NZ_BAAAQY010000003.1"/>
</dbReference>
<accession>A0ABP5Q9I2</accession>
<feature type="transmembrane region" description="Helical" evidence="7">
    <location>
        <begin position="47"/>
        <end position="67"/>
    </location>
</feature>
<keyword evidence="11" id="KW-1185">Reference proteome</keyword>
<feature type="domain" description="ABC transmembrane type-1" evidence="9">
    <location>
        <begin position="108"/>
        <end position="321"/>
    </location>
</feature>
<feature type="transmembrane region" description="Helical" evidence="7">
    <location>
        <begin position="302"/>
        <end position="322"/>
    </location>
</feature>
<feature type="compositionally biased region" description="Basic residues" evidence="8">
    <location>
        <begin position="31"/>
        <end position="42"/>
    </location>
</feature>
<organism evidence="10 11">
    <name type="scientific">Herbiconiux moechotypicola</name>
    <dbReference type="NCBI Taxonomy" id="637393"/>
    <lineage>
        <taxon>Bacteria</taxon>
        <taxon>Bacillati</taxon>
        <taxon>Actinomycetota</taxon>
        <taxon>Actinomycetes</taxon>
        <taxon>Micrococcales</taxon>
        <taxon>Microbacteriaceae</taxon>
        <taxon>Herbiconiux</taxon>
    </lineage>
</organism>
<keyword evidence="2 7" id="KW-0813">Transport</keyword>
<evidence type="ECO:0000256" key="5">
    <source>
        <dbReference type="ARBA" id="ARBA00022989"/>
    </source>
</evidence>
<dbReference type="PROSITE" id="PS50928">
    <property type="entry name" value="ABC_TM1"/>
    <property type="match status" value="1"/>
</dbReference>
<dbReference type="InterPro" id="IPR035906">
    <property type="entry name" value="MetI-like_sf"/>
</dbReference>
<proteinExistence type="inferred from homology"/>
<feature type="transmembrane region" description="Helical" evidence="7">
    <location>
        <begin position="249"/>
        <end position="268"/>
    </location>
</feature>
<reference evidence="11" key="1">
    <citation type="journal article" date="2019" name="Int. J. Syst. Evol. Microbiol.">
        <title>The Global Catalogue of Microorganisms (GCM) 10K type strain sequencing project: providing services to taxonomists for standard genome sequencing and annotation.</title>
        <authorList>
            <consortium name="The Broad Institute Genomics Platform"/>
            <consortium name="The Broad Institute Genome Sequencing Center for Infectious Disease"/>
            <person name="Wu L."/>
            <person name="Ma J."/>
        </authorList>
    </citation>
    <scope>NUCLEOTIDE SEQUENCE [LARGE SCALE GENOMIC DNA]</scope>
    <source>
        <strain evidence="11">JCM 16117</strain>
    </source>
</reference>
<protein>
    <submittedName>
        <fullName evidence="10">Sugar ABC transporter permease</fullName>
    </submittedName>
</protein>
<evidence type="ECO:0000256" key="7">
    <source>
        <dbReference type="RuleBase" id="RU363032"/>
    </source>
</evidence>
<dbReference type="Pfam" id="PF00528">
    <property type="entry name" value="BPD_transp_1"/>
    <property type="match status" value="1"/>
</dbReference>
<keyword evidence="4 7" id="KW-0812">Transmembrane</keyword>
<dbReference type="CDD" id="cd06261">
    <property type="entry name" value="TM_PBP2"/>
    <property type="match status" value="1"/>
</dbReference>
<evidence type="ECO:0000313" key="10">
    <source>
        <dbReference type="EMBL" id="GAA2229581.1"/>
    </source>
</evidence>
<dbReference type="InterPro" id="IPR051393">
    <property type="entry name" value="ABC_transporter_permease"/>
</dbReference>
<dbReference type="SUPFAM" id="SSF161098">
    <property type="entry name" value="MetI-like"/>
    <property type="match status" value="1"/>
</dbReference>
<keyword evidence="5 7" id="KW-1133">Transmembrane helix</keyword>
<evidence type="ECO:0000259" key="9">
    <source>
        <dbReference type="PROSITE" id="PS50928"/>
    </source>
</evidence>
<sequence>MTIAPERLGGADLDRTAQAAAAETAAERERQRQRRRRGRRSPQRRRAAIAALLFLLPALVTFGYFAWWPILQSTVLAFQQTNLVDPAEWVGLRNFEVLFADPLLPKAALNTLWFTVLSLAIGLPVPLLCAVLLSELRRGGTLARVLAYLPVVIPPVVAVLLWKVFYSPGETGVVNSLLALVGIGPLPWLQSPELAMPSLVIVATWSGAGTAILIYLAALAGVSTELYEAAELDGASVWQRVRYVTLPQLRGVILVLLLLQIIGAIQVFTEPYVMTDGGPANATVTILLMIYRYAFLFGDYGVATALSVLLAVVLIIVSAIYLRLTRSWSSR</sequence>
<dbReference type="EMBL" id="BAAAQY010000003">
    <property type="protein sequence ID" value="GAA2229581.1"/>
    <property type="molecule type" value="Genomic_DNA"/>
</dbReference>
<comment type="subcellular location">
    <subcellularLocation>
        <location evidence="1 7">Cell membrane</location>
        <topology evidence="1 7">Multi-pass membrane protein</topology>
    </subcellularLocation>
</comment>
<evidence type="ECO:0000256" key="3">
    <source>
        <dbReference type="ARBA" id="ARBA00022475"/>
    </source>
</evidence>
<feature type="transmembrane region" description="Helical" evidence="7">
    <location>
        <begin position="145"/>
        <end position="166"/>
    </location>
</feature>
<dbReference type="Proteomes" id="UP001500929">
    <property type="component" value="Unassembled WGS sequence"/>
</dbReference>
<feature type="region of interest" description="Disordered" evidence="8">
    <location>
        <begin position="19"/>
        <end position="42"/>
    </location>
</feature>
<dbReference type="PANTHER" id="PTHR30193">
    <property type="entry name" value="ABC TRANSPORTER PERMEASE PROTEIN"/>
    <property type="match status" value="1"/>
</dbReference>
<evidence type="ECO:0000256" key="8">
    <source>
        <dbReference type="SAM" id="MobiDB-lite"/>
    </source>
</evidence>
<comment type="similarity">
    <text evidence="7">Belongs to the binding-protein-dependent transport system permease family.</text>
</comment>
<keyword evidence="6 7" id="KW-0472">Membrane</keyword>
<dbReference type="PANTHER" id="PTHR30193:SF41">
    <property type="entry name" value="DIACETYLCHITOBIOSE UPTAKE SYSTEM PERMEASE PROTEIN NGCF"/>
    <property type="match status" value="1"/>
</dbReference>
<evidence type="ECO:0000256" key="1">
    <source>
        <dbReference type="ARBA" id="ARBA00004651"/>
    </source>
</evidence>
<dbReference type="Gene3D" id="1.10.3720.10">
    <property type="entry name" value="MetI-like"/>
    <property type="match status" value="1"/>
</dbReference>
<comment type="caution">
    <text evidence="10">The sequence shown here is derived from an EMBL/GenBank/DDBJ whole genome shotgun (WGS) entry which is preliminary data.</text>
</comment>
<evidence type="ECO:0000256" key="4">
    <source>
        <dbReference type="ARBA" id="ARBA00022692"/>
    </source>
</evidence>
<dbReference type="InterPro" id="IPR000515">
    <property type="entry name" value="MetI-like"/>
</dbReference>